<keyword evidence="3" id="KW-1185">Reference proteome</keyword>
<dbReference type="PROSITE" id="PS50995">
    <property type="entry name" value="HTH_MARR_2"/>
    <property type="match status" value="1"/>
</dbReference>
<accession>A0A916Y5B0</accession>
<proteinExistence type="predicted"/>
<dbReference type="PANTHER" id="PTHR33164">
    <property type="entry name" value="TRANSCRIPTIONAL REGULATOR, MARR FAMILY"/>
    <property type="match status" value="1"/>
</dbReference>
<dbReference type="GO" id="GO:0003700">
    <property type="term" value="F:DNA-binding transcription factor activity"/>
    <property type="evidence" value="ECO:0007669"/>
    <property type="project" value="InterPro"/>
</dbReference>
<dbReference type="Gene3D" id="1.10.10.10">
    <property type="entry name" value="Winged helix-like DNA-binding domain superfamily/Winged helix DNA-binding domain"/>
    <property type="match status" value="1"/>
</dbReference>
<protein>
    <submittedName>
        <fullName evidence="2">MarR family transcriptional regulator</fullName>
    </submittedName>
</protein>
<dbReference type="EMBL" id="BMHO01000001">
    <property type="protein sequence ID" value="GGD31166.1"/>
    <property type="molecule type" value="Genomic_DNA"/>
</dbReference>
<dbReference type="InterPro" id="IPR000835">
    <property type="entry name" value="HTH_MarR-typ"/>
</dbReference>
<evidence type="ECO:0000313" key="3">
    <source>
        <dbReference type="Proteomes" id="UP000633205"/>
    </source>
</evidence>
<gene>
    <name evidence="2" type="ORF">GCM10010915_09320</name>
</gene>
<evidence type="ECO:0000313" key="2">
    <source>
        <dbReference type="EMBL" id="GGD31166.1"/>
    </source>
</evidence>
<dbReference type="GO" id="GO:0006950">
    <property type="term" value="P:response to stress"/>
    <property type="evidence" value="ECO:0007669"/>
    <property type="project" value="TreeGrafter"/>
</dbReference>
<feature type="domain" description="HTH marR-type" evidence="1">
    <location>
        <begin position="38"/>
        <end position="177"/>
    </location>
</feature>
<evidence type="ECO:0000259" key="1">
    <source>
        <dbReference type="PROSITE" id="PS50995"/>
    </source>
</evidence>
<dbReference type="PANTHER" id="PTHR33164:SF43">
    <property type="entry name" value="HTH-TYPE TRANSCRIPTIONAL REPRESSOR YETL"/>
    <property type="match status" value="1"/>
</dbReference>
<dbReference type="RefSeq" id="WP_229730953.1">
    <property type="nucleotide sequence ID" value="NZ_BMHO01000001.1"/>
</dbReference>
<dbReference type="InterPro" id="IPR036388">
    <property type="entry name" value="WH-like_DNA-bd_sf"/>
</dbReference>
<sequence length="181" mass="19959">MDGQEERRVSDLASLIDPRLLDPAEELVTRSHLSDDDVAETVAVLEAMSAWRGVERAMSERSRRYMRLGDTDMRALRYLIAAQRQGVVATPGAIAAHLAISPAATTKLMDRLESGGHIRRRAHPDDRRSTAIDVTPETLRSARATVGRSHARRFEAVSQLSPADRAAVLRFFDALVSASDE</sequence>
<name>A0A916Y5B0_9MICO</name>
<reference evidence="2" key="2">
    <citation type="submission" date="2020-09" db="EMBL/GenBank/DDBJ databases">
        <authorList>
            <person name="Sun Q."/>
            <person name="Zhou Y."/>
        </authorList>
    </citation>
    <scope>NUCLEOTIDE SEQUENCE</scope>
    <source>
        <strain evidence="2">CGMCC 1.15152</strain>
    </source>
</reference>
<dbReference type="SMART" id="SM00347">
    <property type="entry name" value="HTH_MARR"/>
    <property type="match status" value="1"/>
</dbReference>
<organism evidence="2 3">
    <name type="scientific">Microbacterium faecale</name>
    <dbReference type="NCBI Taxonomy" id="1804630"/>
    <lineage>
        <taxon>Bacteria</taxon>
        <taxon>Bacillati</taxon>
        <taxon>Actinomycetota</taxon>
        <taxon>Actinomycetes</taxon>
        <taxon>Micrococcales</taxon>
        <taxon>Microbacteriaceae</taxon>
        <taxon>Microbacterium</taxon>
    </lineage>
</organism>
<dbReference type="SUPFAM" id="SSF46785">
    <property type="entry name" value="Winged helix' DNA-binding domain"/>
    <property type="match status" value="1"/>
</dbReference>
<dbReference type="Proteomes" id="UP000633205">
    <property type="component" value="Unassembled WGS sequence"/>
</dbReference>
<dbReference type="InterPro" id="IPR036390">
    <property type="entry name" value="WH_DNA-bd_sf"/>
</dbReference>
<dbReference type="InterPro" id="IPR039422">
    <property type="entry name" value="MarR/SlyA-like"/>
</dbReference>
<dbReference type="AlphaFoldDB" id="A0A916Y5B0"/>
<reference evidence="2" key="1">
    <citation type="journal article" date="2014" name="Int. J. Syst. Evol. Microbiol.">
        <title>Complete genome sequence of Corynebacterium casei LMG S-19264T (=DSM 44701T), isolated from a smear-ripened cheese.</title>
        <authorList>
            <consortium name="US DOE Joint Genome Institute (JGI-PGF)"/>
            <person name="Walter F."/>
            <person name="Albersmeier A."/>
            <person name="Kalinowski J."/>
            <person name="Ruckert C."/>
        </authorList>
    </citation>
    <scope>NUCLEOTIDE SEQUENCE</scope>
    <source>
        <strain evidence="2">CGMCC 1.15152</strain>
    </source>
</reference>
<dbReference type="Pfam" id="PF12802">
    <property type="entry name" value="MarR_2"/>
    <property type="match status" value="1"/>
</dbReference>
<comment type="caution">
    <text evidence="2">The sequence shown here is derived from an EMBL/GenBank/DDBJ whole genome shotgun (WGS) entry which is preliminary data.</text>
</comment>